<dbReference type="SUPFAM" id="SSF55781">
    <property type="entry name" value="GAF domain-like"/>
    <property type="match status" value="1"/>
</dbReference>
<evidence type="ECO:0000313" key="3">
    <source>
        <dbReference type="EMBL" id="KAK4366758.1"/>
    </source>
</evidence>
<feature type="domain" description="Phytochrome chromophore attachment site" evidence="2">
    <location>
        <begin position="73"/>
        <end position="213"/>
    </location>
</feature>
<protein>
    <recommendedName>
        <fullName evidence="2">Phytochrome chromophore attachment site domain-containing protein</fullName>
    </recommendedName>
</protein>
<dbReference type="PROSITE" id="PS50046">
    <property type="entry name" value="PHYTOCHROME_2"/>
    <property type="match status" value="1"/>
</dbReference>
<reference evidence="3" key="1">
    <citation type="submission" date="2023-12" db="EMBL/GenBank/DDBJ databases">
        <title>Genome assembly of Anisodus tanguticus.</title>
        <authorList>
            <person name="Wang Y.-J."/>
        </authorList>
    </citation>
    <scope>NUCLEOTIDE SEQUENCE</scope>
    <source>
        <strain evidence="3">KB-2021</strain>
        <tissue evidence="3">Leaf</tissue>
    </source>
</reference>
<evidence type="ECO:0000313" key="4">
    <source>
        <dbReference type="Proteomes" id="UP001291623"/>
    </source>
</evidence>
<dbReference type="PANTHER" id="PTHR47876">
    <property type="entry name" value="OS08G0260000 PROTEIN"/>
    <property type="match status" value="1"/>
</dbReference>
<dbReference type="Gene3D" id="3.30.450.40">
    <property type="match status" value="1"/>
</dbReference>
<dbReference type="Proteomes" id="UP001291623">
    <property type="component" value="Unassembled WGS sequence"/>
</dbReference>
<evidence type="ECO:0000259" key="2">
    <source>
        <dbReference type="PROSITE" id="PS50046"/>
    </source>
</evidence>
<gene>
    <name evidence="3" type="ORF">RND71_014638</name>
</gene>
<dbReference type="PROSITE" id="PS00245">
    <property type="entry name" value="PHYTOCHROME_1"/>
    <property type="match status" value="1"/>
</dbReference>
<keyword evidence="4" id="KW-1185">Reference proteome</keyword>
<accession>A0AAE1VE99</accession>
<dbReference type="InterPro" id="IPR016132">
    <property type="entry name" value="Phyto_chromo_attachment"/>
</dbReference>
<dbReference type="EMBL" id="JAVYJV010000007">
    <property type="protein sequence ID" value="KAK4366758.1"/>
    <property type="molecule type" value="Genomic_DNA"/>
</dbReference>
<dbReference type="PANTHER" id="PTHR47876:SF3">
    <property type="entry name" value="PHYTOCHROME 1"/>
    <property type="match status" value="1"/>
</dbReference>
<comment type="caution">
    <text evidence="3">The sequence shown here is derived from an EMBL/GenBank/DDBJ whole genome shotgun (WGS) entry which is preliminary data.</text>
</comment>
<dbReference type="InterPro" id="IPR029016">
    <property type="entry name" value="GAF-like_dom_sf"/>
</dbReference>
<organism evidence="3 4">
    <name type="scientific">Anisodus tanguticus</name>
    <dbReference type="NCBI Taxonomy" id="243964"/>
    <lineage>
        <taxon>Eukaryota</taxon>
        <taxon>Viridiplantae</taxon>
        <taxon>Streptophyta</taxon>
        <taxon>Embryophyta</taxon>
        <taxon>Tracheophyta</taxon>
        <taxon>Spermatophyta</taxon>
        <taxon>Magnoliopsida</taxon>
        <taxon>eudicotyledons</taxon>
        <taxon>Gunneridae</taxon>
        <taxon>Pentapetalae</taxon>
        <taxon>asterids</taxon>
        <taxon>lamiids</taxon>
        <taxon>Solanales</taxon>
        <taxon>Solanaceae</taxon>
        <taxon>Solanoideae</taxon>
        <taxon>Hyoscyameae</taxon>
        <taxon>Anisodus</taxon>
    </lineage>
</organism>
<dbReference type="AlphaFoldDB" id="A0AAE1VE99"/>
<name>A0AAE1VE99_9SOLA</name>
<sequence length="240" mass="26694">MEKNEVYRYYIKTSELTIFVSLERTESLIIGTEVRTLFTPSSPVLLERAFGALQSQKLAGRAISHLQSLPGGDIKLLCDTVVESVSEFTGYDLVMDEHVEVVAERKRQDLDPYIGLHYPATDIPQASRVLFKQNRVRMIVDCHATPVRVGQDELLMKPLCLVGSSLRAPHGCHTQYMQNMGSIVSLTLEVIINGNDEEVVGGRTSMGPWAWFLDTTLMLGAFLSLFGMPVNSLCGRLDSN</sequence>
<dbReference type="InterPro" id="IPR013516">
    <property type="entry name" value="Phyto_chromo_BS"/>
</dbReference>
<evidence type="ECO:0000256" key="1">
    <source>
        <dbReference type="ARBA" id="ARBA00008235"/>
    </source>
</evidence>
<proteinExistence type="inferred from homology"/>
<comment type="similarity">
    <text evidence="1">Belongs to the phytochrome family.</text>
</comment>